<feature type="compositionally biased region" description="Basic and acidic residues" evidence="1">
    <location>
        <begin position="51"/>
        <end position="65"/>
    </location>
</feature>
<dbReference type="Proteomes" id="UP000286746">
    <property type="component" value="Unassembled WGS sequence"/>
</dbReference>
<organism evidence="3 4">
    <name type="scientific">Streptomyces paromomycinus</name>
    <name type="common">Streptomyces rimosus subsp. paromomycinus</name>
    <dbReference type="NCBI Taxonomy" id="92743"/>
    <lineage>
        <taxon>Bacteria</taxon>
        <taxon>Bacillati</taxon>
        <taxon>Actinomycetota</taxon>
        <taxon>Actinomycetes</taxon>
        <taxon>Kitasatosporales</taxon>
        <taxon>Streptomycetaceae</taxon>
        <taxon>Streptomyces</taxon>
    </lineage>
</organism>
<feature type="compositionally biased region" description="Low complexity" evidence="1">
    <location>
        <begin position="108"/>
        <end position="133"/>
    </location>
</feature>
<dbReference type="Pfam" id="PF17765">
    <property type="entry name" value="MLTR_LBD"/>
    <property type="match status" value="1"/>
</dbReference>
<sequence>MTHGSWSSVCPAVRGRIRCPYRRWSVRRGPGAKEERPWECRFPPGGWSGGDDPRSGHDTGAHRVSADSARVPGPARVRSAVASTVPGPGITPRRGRRTGRDQHRLRRATGTGQRAAAFGERGGSAAASAAPGPRRTHLPLRPGPAAPAQCAAVAAQRDVAAPDASEDVRFLRRPRTRRTGRAAHLRAAWTAHPEDQELADRVTDFAVCNEEFARFWDEWDVKANGRGPKVLWPPDVGVIVVHVEVLMPLQVPYRRSVIFRAVDDESRSEPGVRPC</sequence>
<dbReference type="InterPro" id="IPR041413">
    <property type="entry name" value="MLTR_LBD"/>
</dbReference>
<dbReference type="Gene3D" id="3.30.450.180">
    <property type="match status" value="1"/>
</dbReference>
<protein>
    <submittedName>
        <fullName evidence="3">Transcriptional regulator</fullName>
    </submittedName>
</protein>
<dbReference type="EMBL" id="BHZD01000001">
    <property type="protein sequence ID" value="GCD41028.1"/>
    <property type="molecule type" value="Genomic_DNA"/>
</dbReference>
<proteinExistence type="predicted"/>
<evidence type="ECO:0000256" key="1">
    <source>
        <dbReference type="SAM" id="MobiDB-lite"/>
    </source>
</evidence>
<accession>A0A401VVE9</accession>
<feature type="domain" description="MmyB-like transcription regulator ligand binding" evidence="2">
    <location>
        <begin position="180"/>
        <end position="254"/>
    </location>
</feature>
<feature type="compositionally biased region" description="Basic residues" evidence="1">
    <location>
        <begin position="93"/>
        <end position="107"/>
    </location>
</feature>
<dbReference type="AlphaFoldDB" id="A0A401VVE9"/>
<evidence type="ECO:0000259" key="2">
    <source>
        <dbReference type="Pfam" id="PF17765"/>
    </source>
</evidence>
<gene>
    <name evidence="3" type="ORF">GKJPGBOP_00681</name>
</gene>
<keyword evidence="4" id="KW-1185">Reference proteome</keyword>
<comment type="caution">
    <text evidence="3">The sequence shown here is derived from an EMBL/GenBank/DDBJ whole genome shotgun (WGS) entry which is preliminary data.</text>
</comment>
<feature type="region of interest" description="Disordered" evidence="1">
    <location>
        <begin position="43"/>
        <end position="134"/>
    </location>
</feature>
<evidence type="ECO:0000313" key="3">
    <source>
        <dbReference type="EMBL" id="GCD41028.1"/>
    </source>
</evidence>
<reference evidence="3 4" key="1">
    <citation type="submission" date="2018-11" db="EMBL/GenBank/DDBJ databases">
        <title>Whole genome sequence of Streptomyces paromomycinus NBRC 15454(T).</title>
        <authorList>
            <person name="Komaki H."/>
            <person name="Tamura T."/>
        </authorList>
    </citation>
    <scope>NUCLEOTIDE SEQUENCE [LARGE SCALE GENOMIC DNA]</scope>
    <source>
        <strain evidence="3 4">NBRC 15454</strain>
    </source>
</reference>
<evidence type="ECO:0000313" key="4">
    <source>
        <dbReference type="Proteomes" id="UP000286746"/>
    </source>
</evidence>
<name>A0A401VVE9_STREY</name>